<dbReference type="InterPro" id="IPR004045">
    <property type="entry name" value="Glutathione_S-Trfase_N"/>
</dbReference>
<dbReference type="InterPro" id="IPR010987">
    <property type="entry name" value="Glutathione-S-Trfase_C-like"/>
</dbReference>
<keyword evidence="4" id="KW-1185">Reference proteome</keyword>
<evidence type="ECO:0000313" key="3">
    <source>
        <dbReference type="EMBL" id="KAJ3511339.1"/>
    </source>
</evidence>
<dbReference type="Proteomes" id="UP001148786">
    <property type="component" value="Unassembled WGS sequence"/>
</dbReference>
<dbReference type="InterPro" id="IPR050983">
    <property type="entry name" value="GST_Omega/HSP26"/>
</dbReference>
<evidence type="ECO:0000259" key="2">
    <source>
        <dbReference type="PROSITE" id="PS50405"/>
    </source>
</evidence>
<dbReference type="SFLD" id="SFLDS00019">
    <property type="entry name" value="Glutathione_Transferase_(cytos"/>
    <property type="match status" value="1"/>
</dbReference>
<dbReference type="CDD" id="cd00299">
    <property type="entry name" value="GST_C_family"/>
    <property type="match status" value="1"/>
</dbReference>
<evidence type="ECO:0008006" key="5">
    <source>
        <dbReference type="Google" id="ProtNLM"/>
    </source>
</evidence>
<dbReference type="GO" id="GO:0005737">
    <property type="term" value="C:cytoplasm"/>
    <property type="evidence" value="ECO:0007669"/>
    <property type="project" value="TreeGrafter"/>
</dbReference>
<dbReference type="InterPro" id="IPR036282">
    <property type="entry name" value="Glutathione-S-Trfase_C_sf"/>
</dbReference>
<dbReference type="Pfam" id="PF13410">
    <property type="entry name" value="GST_C_2"/>
    <property type="match status" value="1"/>
</dbReference>
<dbReference type="Gene3D" id="3.40.30.10">
    <property type="entry name" value="Glutaredoxin"/>
    <property type="match status" value="1"/>
</dbReference>
<feature type="domain" description="GST C-terminal" evidence="2">
    <location>
        <begin position="126"/>
        <end position="285"/>
    </location>
</feature>
<accession>A0A9W8K379</accession>
<gene>
    <name evidence="3" type="ORF">NLJ89_g4156</name>
</gene>
<sequence>MSDDPIQKRDTGRTYHTEATGDALITVKKHQKDEDITLFGGCFCPFVQRVWVAFEVLGIPYKYYEVDPYKKPQELLEVSPKGLVPGLRLNRYTPPRSLNESTVILEYLEDLAATTTKRGILPPITNPYARGLVRLQADHVNRYLVPAFYRYLQAQTEEKQIEGGKEFHESLEGLVALLERAEREILAPGGASGEGELQALRKGLGLWVPGEQDLGWADIMAGPWLFRAKLVLTHYRGFQLPQGERVNAWLERIFEHPAFKATCSTEQLYLDSYERYAFNRPNTSMVAKAINEGRALP</sequence>
<comment type="caution">
    <text evidence="3">The sequence shown here is derived from an EMBL/GenBank/DDBJ whole genome shotgun (WGS) entry which is preliminary data.</text>
</comment>
<dbReference type="PANTHER" id="PTHR43968:SF6">
    <property type="entry name" value="GLUTATHIONE S-TRANSFERASE OMEGA"/>
    <property type="match status" value="1"/>
</dbReference>
<dbReference type="EMBL" id="JANKHO010000333">
    <property type="protein sequence ID" value="KAJ3511339.1"/>
    <property type="molecule type" value="Genomic_DNA"/>
</dbReference>
<organism evidence="3 4">
    <name type="scientific">Agrocybe chaxingu</name>
    <dbReference type="NCBI Taxonomy" id="84603"/>
    <lineage>
        <taxon>Eukaryota</taxon>
        <taxon>Fungi</taxon>
        <taxon>Dikarya</taxon>
        <taxon>Basidiomycota</taxon>
        <taxon>Agaricomycotina</taxon>
        <taxon>Agaricomycetes</taxon>
        <taxon>Agaricomycetidae</taxon>
        <taxon>Agaricales</taxon>
        <taxon>Agaricineae</taxon>
        <taxon>Strophariaceae</taxon>
        <taxon>Agrocybe</taxon>
    </lineage>
</organism>
<dbReference type="OrthoDB" id="4951845at2759"/>
<evidence type="ECO:0000259" key="1">
    <source>
        <dbReference type="PROSITE" id="PS50404"/>
    </source>
</evidence>
<dbReference type="Gene3D" id="1.20.1050.10">
    <property type="match status" value="1"/>
</dbReference>
<dbReference type="InterPro" id="IPR040079">
    <property type="entry name" value="Glutathione_S-Trfase"/>
</dbReference>
<dbReference type="Pfam" id="PF13417">
    <property type="entry name" value="GST_N_3"/>
    <property type="match status" value="1"/>
</dbReference>
<dbReference type="PROSITE" id="PS50404">
    <property type="entry name" value="GST_NTER"/>
    <property type="match status" value="1"/>
</dbReference>
<dbReference type="CDD" id="cd00570">
    <property type="entry name" value="GST_N_family"/>
    <property type="match status" value="1"/>
</dbReference>
<dbReference type="SFLD" id="SFLDG00358">
    <property type="entry name" value="Main_(cytGST)"/>
    <property type="match status" value="1"/>
</dbReference>
<name>A0A9W8K379_9AGAR</name>
<reference evidence="3" key="1">
    <citation type="submission" date="2022-07" db="EMBL/GenBank/DDBJ databases">
        <title>Genome Sequence of Agrocybe chaxingu.</title>
        <authorList>
            <person name="Buettner E."/>
        </authorList>
    </citation>
    <scope>NUCLEOTIDE SEQUENCE</scope>
    <source>
        <strain evidence="3">MP-N11</strain>
    </source>
</reference>
<evidence type="ECO:0000313" key="4">
    <source>
        <dbReference type="Proteomes" id="UP001148786"/>
    </source>
</evidence>
<dbReference type="PROSITE" id="PS50405">
    <property type="entry name" value="GST_CTER"/>
    <property type="match status" value="1"/>
</dbReference>
<proteinExistence type="predicted"/>
<dbReference type="SUPFAM" id="SSF47616">
    <property type="entry name" value="GST C-terminal domain-like"/>
    <property type="match status" value="1"/>
</dbReference>
<feature type="domain" description="GST N-terminal" evidence="1">
    <location>
        <begin position="34"/>
        <end position="116"/>
    </location>
</feature>
<protein>
    <recommendedName>
        <fullName evidence="5">Glutathione S-transferase</fullName>
    </recommendedName>
</protein>
<dbReference type="AlphaFoldDB" id="A0A9W8K379"/>
<dbReference type="InterPro" id="IPR036249">
    <property type="entry name" value="Thioredoxin-like_sf"/>
</dbReference>
<dbReference type="SUPFAM" id="SSF52833">
    <property type="entry name" value="Thioredoxin-like"/>
    <property type="match status" value="1"/>
</dbReference>
<dbReference type="PANTHER" id="PTHR43968">
    <property type="match status" value="1"/>
</dbReference>